<evidence type="ECO:0000313" key="3">
    <source>
        <dbReference type="Proteomes" id="UP000053660"/>
    </source>
</evidence>
<dbReference type="Proteomes" id="UP000053660">
    <property type="component" value="Unassembled WGS sequence"/>
</dbReference>
<sequence length="308" mass="35296">MRRKDEEHRRREEQIEKERALERERERIRFEREQLEKERLQLQLQAALQQQKLAAMSSSRTKDTYLPSSHATSRGRHDYRDSRDTRASKISSSVHRRSAGDSRRPAAEDRSRSRHVGGSERSVPSRIERDRSEHKPAPASSKLCSHCIDMVVSADDMSPTVRRVATAHHNQQHTQERTMTGDIHLQGTPAHTVGEVEARTMEIAATRTVPRQVELEAHREHGDHLPAQATARLLGRAAADLYRVTRAVQRGVDEEEVMAGHHRTEVVEEHHRVQCVMTMINISRDTKPCEYVTSSIVCEFVGFLVFLC</sequence>
<evidence type="ECO:0000256" key="1">
    <source>
        <dbReference type="SAM" id="MobiDB-lite"/>
    </source>
</evidence>
<name>A0A0B1TFF9_OESDE</name>
<dbReference type="AlphaFoldDB" id="A0A0B1TFF9"/>
<proteinExistence type="predicted"/>
<reference evidence="2 3" key="1">
    <citation type="submission" date="2014-03" db="EMBL/GenBank/DDBJ databases">
        <title>Draft genome of the hookworm Oesophagostomum dentatum.</title>
        <authorList>
            <person name="Mitreva M."/>
        </authorList>
    </citation>
    <scope>NUCLEOTIDE SEQUENCE [LARGE SCALE GENOMIC DNA]</scope>
    <source>
        <strain evidence="2 3">OD-Hann</strain>
    </source>
</reference>
<protein>
    <submittedName>
        <fullName evidence="2">Uncharacterized protein</fullName>
    </submittedName>
</protein>
<keyword evidence="3" id="KW-1185">Reference proteome</keyword>
<dbReference type="EMBL" id="KN549709">
    <property type="protein sequence ID" value="KHJ96278.1"/>
    <property type="molecule type" value="Genomic_DNA"/>
</dbReference>
<accession>A0A0B1TFF9</accession>
<gene>
    <name evidence="2" type="ORF">OESDEN_03765</name>
</gene>
<evidence type="ECO:0000313" key="2">
    <source>
        <dbReference type="EMBL" id="KHJ96278.1"/>
    </source>
</evidence>
<feature type="compositionally biased region" description="Basic and acidic residues" evidence="1">
    <location>
        <begin position="75"/>
        <end position="87"/>
    </location>
</feature>
<feature type="region of interest" description="Disordered" evidence="1">
    <location>
        <begin position="48"/>
        <end position="140"/>
    </location>
</feature>
<feature type="region of interest" description="Disordered" evidence="1">
    <location>
        <begin position="1"/>
        <end position="26"/>
    </location>
</feature>
<dbReference type="OrthoDB" id="6159259at2759"/>
<feature type="compositionally biased region" description="Basic and acidic residues" evidence="1">
    <location>
        <begin position="126"/>
        <end position="136"/>
    </location>
</feature>
<organism evidence="2 3">
    <name type="scientific">Oesophagostomum dentatum</name>
    <name type="common">Nodular worm</name>
    <dbReference type="NCBI Taxonomy" id="61180"/>
    <lineage>
        <taxon>Eukaryota</taxon>
        <taxon>Metazoa</taxon>
        <taxon>Ecdysozoa</taxon>
        <taxon>Nematoda</taxon>
        <taxon>Chromadorea</taxon>
        <taxon>Rhabditida</taxon>
        <taxon>Rhabditina</taxon>
        <taxon>Rhabditomorpha</taxon>
        <taxon>Strongyloidea</taxon>
        <taxon>Strongylidae</taxon>
        <taxon>Oesophagostomum</taxon>
    </lineage>
</organism>
<feature type="compositionally biased region" description="Basic and acidic residues" evidence="1">
    <location>
        <begin position="98"/>
        <end position="111"/>
    </location>
</feature>